<dbReference type="GO" id="GO:0005975">
    <property type="term" value="P:carbohydrate metabolic process"/>
    <property type="evidence" value="ECO:0007669"/>
    <property type="project" value="InterPro"/>
</dbReference>
<dbReference type="InterPro" id="IPR013737">
    <property type="entry name" value="Bac_rhamnosid_N"/>
</dbReference>
<evidence type="ECO:0000256" key="1">
    <source>
        <dbReference type="ARBA" id="ARBA00001445"/>
    </source>
</evidence>
<evidence type="ECO:0000256" key="3">
    <source>
        <dbReference type="SAM" id="SignalP"/>
    </source>
</evidence>
<reference evidence="7" key="1">
    <citation type="submission" date="2021-02" db="EMBL/GenBank/DDBJ databases">
        <authorList>
            <person name="Nowell W R."/>
        </authorList>
    </citation>
    <scope>NUCLEOTIDE SEQUENCE</scope>
</reference>
<dbReference type="Gene3D" id="1.50.10.10">
    <property type="match status" value="1"/>
</dbReference>
<dbReference type="Pfam" id="PF08531">
    <property type="entry name" value="Bac_rhamnosid_N"/>
    <property type="match status" value="1"/>
</dbReference>
<feature type="domain" description="Bacterial alpha-L-rhamnosidase N-terminal" evidence="5">
    <location>
        <begin position="181"/>
        <end position="350"/>
    </location>
</feature>
<dbReference type="PANTHER" id="PTHR33307:SF6">
    <property type="entry name" value="ALPHA-RHAMNOSIDASE (EUROFUNG)-RELATED"/>
    <property type="match status" value="1"/>
</dbReference>
<name>A0A813R6T9_ADIRI</name>
<dbReference type="GO" id="GO:0030596">
    <property type="term" value="F:alpha-L-rhamnosidase activity"/>
    <property type="evidence" value="ECO:0007669"/>
    <property type="project" value="UniProtKB-EC"/>
</dbReference>
<dbReference type="InterPro" id="IPR035396">
    <property type="entry name" value="Bac_rhamnosid6H"/>
</dbReference>
<dbReference type="Pfam" id="PF17389">
    <property type="entry name" value="Bac_rhamnosid6H"/>
    <property type="match status" value="1"/>
</dbReference>
<dbReference type="EMBL" id="CAJNOR010000055">
    <property type="protein sequence ID" value="CAF0776679.1"/>
    <property type="molecule type" value="Genomic_DNA"/>
</dbReference>
<evidence type="ECO:0000259" key="5">
    <source>
        <dbReference type="Pfam" id="PF08531"/>
    </source>
</evidence>
<feature type="domain" description="Alpha-L-rhamnosidase concanavalin-like" evidence="4">
    <location>
        <begin position="404"/>
        <end position="507"/>
    </location>
</feature>
<dbReference type="SUPFAM" id="SSF48208">
    <property type="entry name" value="Six-hairpin glycosidases"/>
    <property type="match status" value="1"/>
</dbReference>
<dbReference type="InterPro" id="IPR016007">
    <property type="entry name" value="Alpha_rhamnosid"/>
</dbReference>
<dbReference type="EMBL" id="CAJNOJ010000073">
    <property type="protein sequence ID" value="CAF1037899.1"/>
    <property type="molecule type" value="Genomic_DNA"/>
</dbReference>
<comment type="catalytic activity">
    <reaction evidence="1">
        <text>Hydrolysis of terminal non-reducing alpha-L-rhamnose residues in alpha-L-rhamnosides.</text>
        <dbReference type="EC" id="3.2.1.40"/>
    </reaction>
</comment>
<feature type="domain" description="Alpha-L-rhamnosidase six-hairpin glycosidase" evidence="6">
    <location>
        <begin position="514"/>
        <end position="848"/>
    </location>
</feature>
<dbReference type="AlphaFoldDB" id="A0A813R6T9"/>
<evidence type="ECO:0000313" key="9">
    <source>
        <dbReference type="Proteomes" id="UP000663828"/>
    </source>
</evidence>
<evidence type="ECO:0000259" key="6">
    <source>
        <dbReference type="Pfam" id="PF17389"/>
    </source>
</evidence>
<dbReference type="OrthoDB" id="426354at2759"/>
<dbReference type="InterPro" id="IPR008928">
    <property type="entry name" value="6-hairpin_glycosidase_sf"/>
</dbReference>
<dbReference type="PANTHER" id="PTHR33307">
    <property type="entry name" value="ALPHA-RHAMNOSIDASE (EUROFUNG)"/>
    <property type="match status" value="1"/>
</dbReference>
<comment type="caution">
    <text evidence="7">The sequence shown here is derived from an EMBL/GenBank/DDBJ whole genome shotgun (WGS) entry which is preliminary data.</text>
</comment>
<keyword evidence="9" id="KW-1185">Reference proteome</keyword>
<dbReference type="PROSITE" id="PS51257">
    <property type="entry name" value="PROKAR_LIPOPROTEIN"/>
    <property type="match status" value="1"/>
</dbReference>
<dbReference type="Proteomes" id="UP000663828">
    <property type="component" value="Unassembled WGS sequence"/>
</dbReference>
<feature type="chain" id="PRO_5035682954" description="alpha-L-rhamnosidase" evidence="3">
    <location>
        <begin position="22"/>
        <end position="980"/>
    </location>
</feature>
<organism evidence="7 9">
    <name type="scientific">Adineta ricciae</name>
    <name type="common">Rotifer</name>
    <dbReference type="NCBI Taxonomy" id="249248"/>
    <lineage>
        <taxon>Eukaryota</taxon>
        <taxon>Metazoa</taxon>
        <taxon>Spiralia</taxon>
        <taxon>Gnathifera</taxon>
        <taxon>Rotifera</taxon>
        <taxon>Eurotatoria</taxon>
        <taxon>Bdelloidea</taxon>
        <taxon>Adinetida</taxon>
        <taxon>Adinetidae</taxon>
        <taxon>Adineta</taxon>
    </lineage>
</organism>
<dbReference type="Proteomes" id="UP000663852">
    <property type="component" value="Unassembled WGS sequence"/>
</dbReference>
<sequence length="980" mass="110420">MPRLLFNFGLFVFILGCVAHAQLPSPFDVRIDHYKTGSIHDLVINTPRPRFSWKISNNNEPSQRNIEQIAYQIQLESIKVSAKDNLFQWDSGRIVSTQSIHVPYASRYDLSAGARYRFRLRIWTSIPNESSEWTEWIYFRTAIFNLNEYLTDNANLLWIGSTKINMNELRKEFLVPNTSPVRSAIVYISGIGYYQFYINGYNVDPSRKLDPGWTTFEIRTLVATFDVTSNISAGMNAVGVKLGNGWYSGEQLGIPTYGPPRLLFTLNITFQNGEQMQVLSDQTWSGRQGSILRDSVYNGESYDARNERVDWARPGFNDSLSAWIMADSLPSPVSEARNGQLVLQDMPPIRAGFDALHIETDMSNHERDYLKSMNLKYIQGASFRDGRGSVLKPISVSQPTVGIHTFDLGQNMVGWCRVRLRGLRGVGVYFRHAEILAQPLHSTGQSTGGIYTENLRGATQFDTYILRGDPNGEIYEPTFTVHGFRYFQVSGAPNPLTVDDVECPVVHSETVLKGNFISSSPIINQIQHNIQWGQLSNIMSVPTDCPQRDERRGWMGDAALSVNEALYNFDLIKFYVNFLNLICDVQQSNGAIPDVVPNGGGYPADPNWGTALPTITWQLYRHYNDSQILSTYYDHVRAYVENIRGGYNNTGLVNLAYQFGDWVPPPPQPMTNEHLIASFAFLHDVSILINMSQVLGKTADSQAYSAFYQQLAEEFHRVFFNTAANYYADGMQSAQVLALALPNVVPENARVTVFNHLLSDISAKNNHVSTGIVSTAQLYPLLSDNGHHDLAVELISSTTYPSYGYMFTNPYENATTIWELWDAPSEGPGMNSRNHIMYGSVGAWFYSHLAGIDLSSTGITIRPRMVSETKKHLLSKINCQLSTLYGLVQVSYTRDERDTVANSILMSVIIPPNTQAKVVFEPLFPGSRCITLLEDNQTIWSLASAEFTHVRNFAVERDTRTDFMTVHIGSGRYEFQVVWQ</sequence>
<dbReference type="Pfam" id="PF25788">
    <property type="entry name" value="Ig_Rha78A_N"/>
    <property type="match status" value="1"/>
</dbReference>
<evidence type="ECO:0000256" key="2">
    <source>
        <dbReference type="ARBA" id="ARBA00012652"/>
    </source>
</evidence>
<gene>
    <name evidence="8" type="ORF">EDS130_LOCUS16767</name>
    <name evidence="7" type="ORF">XAT740_LOCUS1746</name>
</gene>
<evidence type="ECO:0000313" key="7">
    <source>
        <dbReference type="EMBL" id="CAF0776679.1"/>
    </source>
</evidence>
<dbReference type="PIRSF" id="PIRSF010631">
    <property type="entry name" value="A-rhamnsds"/>
    <property type="match status" value="1"/>
</dbReference>
<dbReference type="Pfam" id="PF05592">
    <property type="entry name" value="Bac_rhamnosid"/>
    <property type="match status" value="1"/>
</dbReference>
<dbReference type="InterPro" id="IPR008902">
    <property type="entry name" value="Rhamnosid_concanavalin"/>
</dbReference>
<evidence type="ECO:0000259" key="4">
    <source>
        <dbReference type="Pfam" id="PF05592"/>
    </source>
</evidence>
<feature type="signal peptide" evidence="3">
    <location>
        <begin position="1"/>
        <end position="21"/>
    </location>
</feature>
<keyword evidence="3" id="KW-0732">Signal</keyword>
<dbReference type="Gene3D" id="2.60.420.10">
    <property type="entry name" value="Maltose phosphorylase, domain 3"/>
    <property type="match status" value="1"/>
</dbReference>
<evidence type="ECO:0000313" key="8">
    <source>
        <dbReference type="EMBL" id="CAF1037899.1"/>
    </source>
</evidence>
<dbReference type="Gene3D" id="2.60.120.260">
    <property type="entry name" value="Galactose-binding domain-like"/>
    <property type="match status" value="2"/>
</dbReference>
<protein>
    <recommendedName>
        <fullName evidence="2">alpha-L-rhamnosidase</fullName>
        <ecNumber evidence="2">3.2.1.40</ecNumber>
    </recommendedName>
</protein>
<accession>A0A813R6T9</accession>
<proteinExistence type="predicted"/>
<dbReference type="InterPro" id="IPR012341">
    <property type="entry name" value="6hp_glycosidase-like_sf"/>
</dbReference>
<dbReference type="EC" id="3.2.1.40" evidence="2"/>